<dbReference type="Proteomes" id="UP001153954">
    <property type="component" value="Unassembled WGS sequence"/>
</dbReference>
<sequence length="117" mass="13849">MLIKNEFLKLQKDVDERKKFVHNIYETITQAWERNQQKTEIIFREHTQRLTADQDLELSDMKAALNDKHNIVSNIKKAVEDLKLTDPETNDYDPMLKTQFATLENEKASKKRLDSID</sequence>
<evidence type="ECO:0000313" key="1">
    <source>
        <dbReference type="EMBL" id="CAH2090595.1"/>
    </source>
</evidence>
<accession>A0AAU9TTV9</accession>
<dbReference type="AlphaFoldDB" id="A0AAU9TTV9"/>
<comment type="caution">
    <text evidence="1">The sequence shown here is derived from an EMBL/GenBank/DDBJ whole genome shotgun (WGS) entry which is preliminary data.</text>
</comment>
<evidence type="ECO:0000313" key="2">
    <source>
        <dbReference type="Proteomes" id="UP001153954"/>
    </source>
</evidence>
<organism evidence="1 2">
    <name type="scientific">Euphydryas editha</name>
    <name type="common">Edith's checkerspot</name>
    <dbReference type="NCBI Taxonomy" id="104508"/>
    <lineage>
        <taxon>Eukaryota</taxon>
        <taxon>Metazoa</taxon>
        <taxon>Ecdysozoa</taxon>
        <taxon>Arthropoda</taxon>
        <taxon>Hexapoda</taxon>
        <taxon>Insecta</taxon>
        <taxon>Pterygota</taxon>
        <taxon>Neoptera</taxon>
        <taxon>Endopterygota</taxon>
        <taxon>Lepidoptera</taxon>
        <taxon>Glossata</taxon>
        <taxon>Ditrysia</taxon>
        <taxon>Papilionoidea</taxon>
        <taxon>Nymphalidae</taxon>
        <taxon>Nymphalinae</taxon>
        <taxon>Euphydryas</taxon>
    </lineage>
</organism>
<protein>
    <recommendedName>
        <fullName evidence="3">Growth arrest-specific protein 8</fullName>
    </recommendedName>
</protein>
<reference evidence="1" key="1">
    <citation type="submission" date="2022-03" db="EMBL/GenBank/DDBJ databases">
        <authorList>
            <person name="Tunstrom K."/>
        </authorList>
    </citation>
    <scope>NUCLEOTIDE SEQUENCE</scope>
</reference>
<gene>
    <name evidence="1" type="ORF">EEDITHA_LOCUS6535</name>
</gene>
<evidence type="ECO:0008006" key="3">
    <source>
        <dbReference type="Google" id="ProtNLM"/>
    </source>
</evidence>
<keyword evidence="2" id="KW-1185">Reference proteome</keyword>
<dbReference type="EMBL" id="CAKOGL010000009">
    <property type="protein sequence ID" value="CAH2090595.1"/>
    <property type="molecule type" value="Genomic_DNA"/>
</dbReference>
<name>A0AAU9TTV9_EUPED</name>
<proteinExistence type="predicted"/>